<proteinExistence type="predicted"/>
<organism evidence="1 2">
    <name type="scientific">Microthlaspi erraticum</name>
    <dbReference type="NCBI Taxonomy" id="1685480"/>
    <lineage>
        <taxon>Eukaryota</taxon>
        <taxon>Viridiplantae</taxon>
        <taxon>Streptophyta</taxon>
        <taxon>Embryophyta</taxon>
        <taxon>Tracheophyta</taxon>
        <taxon>Spermatophyta</taxon>
        <taxon>Magnoliopsida</taxon>
        <taxon>eudicotyledons</taxon>
        <taxon>Gunneridae</taxon>
        <taxon>Pentapetalae</taxon>
        <taxon>rosids</taxon>
        <taxon>malvids</taxon>
        <taxon>Brassicales</taxon>
        <taxon>Brassicaceae</taxon>
        <taxon>Coluteocarpeae</taxon>
        <taxon>Microthlaspi</taxon>
    </lineage>
</organism>
<dbReference type="EMBL" id="CACVBM020001062">
    <property type="protein sequence ID" value="CAA7027809.1"/>
    <property type="molecule type" value="Genomic_DNA"/>
</dbReference>
<evidence type="ECO:0000313" key="2">
    <source>
        <dbReference type="Proteomes" id="UP000467841"/>
    </source>
</evidence>
<protein>
    <submittedName>
        <fullName evidence="1">Uncharacterized protein</fullName>
    </submittedName>
</protein>
<sequence length="113" mass="13092">MVMDRVFWCKKMKAILETQELSFWSTLEQLGREEQGRTWCMDSAQLHTLRMKKEAVLKSARPIYSTNRSSSSTRPAKFQLDRAAESMVKPEKCCFPFDSPLTLNLILLVFKGL</sequence>
<gene>
    <name evidence="1" type="ORF">MERR_LOCUS15044</name>
</gene>
<dbReference type="Proteomes" id="UP000467841">
    <property type="component" value="Unassembled WGS sequence"/>
</dbReference>
<accession>A0A6D2IRS2</accession>
<keyword evidence="2" id="KW-1185">Reference proteome</keyword>
<reference evidence="1" key="1">
    <citation type="submission" date="2020-01" db="EMBL/GenBank/DDBJ databases">
        <authorList>
            <person name="Mishra B."/>
        </authorList>
    </citation>
    <scope>NUCLEOTIDE SEQUENCE [LARGE SCALE GENOMIC DNA]</scope>
</reference>
<dbReference type="AlphaFoldDB" id="A0A6D2IRS2"/>
<name>A0A6D2IRS2_9BRAS</name>
<comment type="caution">
    <text evidence="1">The sequence shown here is derived from an EMBL/GenBank/DDBJ whole genome shotgun (WGS) entry which is preliminary data.</text>
</comment>
<evidence type="ECO:0000313" key="1">
    <source>
        <dbReference type="EMBL" id="CAA7027809.1"/>
    </source>
</evidence>